<evidence type="ECO:0008006" key="8">
    <source>
        <dbReference type="Google" id="ProtNLM"/>
    </source>
</evidence>
<gene>
    <name evidence="6" type="ORF">MCOS_LOCUS1914</name>
</gene>
<comment type="pathway">
    <text evidence="1">Protein modification; protein ubiquitination.</text>
</comment>
<organism evidence="6 7">
    <name type="scientific">Mesocestoides corti</name>
    <name type="common">Flatworm</name>
    <dbReference type="NCBI Taxonomy" id="53468"/>
    <lineage>
        <taxon>Eukaryota</taxon>
        <taxon>Metazoa</taxon>
        <taxon>Spiralia</taxon>
        <taxon>Lophotrochozoa</taxon>
        <taxon>Platyhelminthes</taxon>
        <taxon>Cestoda</taxon>
        <taxon>Eucestoda</taxon>
        <taxon>Cyclophyllidea</taxon>
        <taxon>Mesocestoididae</taxon>
        <taxon>Mesocestoides</taxon>
    </lineage>
</organism>
<dbReference type="SMART" id="SM00320">
    <property type="entry name" value="WD40"/>
    <property type="match status" value="4"/>
</dbReference>
<dbReference type="InterPro" id="IPR015943">
    <property type="entry name" value="WD40/YVTN_repeat-like_dom_sf"/>
</dbReference>
<reference evidence="6 7" key="1">
    <citation type="submission" date="2018-10" db="EMBL/GenBank/DDBJ databases">
        <authorList>
            <consortium name="Pathogen Informatics"/>
        </authorList>
    </citation>
    <scope>NUCLEOTIDE SEQUENCE [LARGE SCALE GENOMIC DNA]</scope>
</reference>
<keyword evidence="7" id="KW-1185">Reference proteome</keyword>
<dbReference type="Pfam" id="PF00400">
    <property type="entry name" value="WD40"/>
    <property type="match status" value="2"/>
</dbReference>
<evidence type="ECO:0000256" key="3">
    <source>
        <dbReference type="ARBA" id="ARBA00038344"/>
    </source>
</evidence>
<comment type="similarity">
    <text evidence="3">Belongs to the WD repeat cdt2 family.</text>
</comment>
<feature type="compositionally biased region" description="Low complexity" evidence="5">
    <location>
        <begin position="321"/>
        <end position="345"/>
    </location>
</feature>
<dbReference type="AlphaFoldDB" id="A0A0R3U5C1"/>
<evidence type="ECO:0000313" key="6">
    <source>
        <dbReference type="EMBL" id="VDD75911.1"/>
    </source>
</evidence>
<dbReference type="GO" id="GO:0030674">
    <property type="term" value="F:protein-macromolecule adaptor activity"/>
    <property type="evidence" value="ECO:0007669"/>
    <property type="project" value="TreeGrafter"/>
</dbReference>
<dbReference type="PROSITE" id="PS50294">
    <property type="entry name" value="WD_REPEATS_REGION"/>
    <property type="match status" value="1"/>
</dbReference>
<dbReference type="PROSITE" id="PS50082">
    <property type="entry name" value="WD_REPEATS_2"/>
    <property type="match status" value="1"/>
</dbReference>
<keyword evidence="4" id="KW-0853">WD repeat</keyword>
<dbReference type="STRING" id="53468.A0A0R3U5C1"/>
<dbReference type="GO" id="GO:0005634">
    <property type="term" value="C:nucleus"/>
    <property type="evidence" value="ECO:0007669"/>
    <property type="project" value="TreeGrafter"/>
</dbReference>
<evidence type="ECO:0000256" key="1">
    <source>
        <dbReference type="ARBA" id="ARBA00004906"/>
    </source>
</evidence>
<dbReference type="OrthoDB" id="2096344at2759"/>
<dbReference type="InterPro" id="IPR051865">
    <property type="entry name" value="WD-repeat_CDT2_adapter"/>
</dbReference>
<dbReference type="Gene3D" id="2.130.10.10">
    <property type="entry name" value="YVTN repeat-like/Quinoprotein amine dehydrogenase"/>
    <property type="match status" value="2"/>
</dbReference>
<dbReference type="InterPro" id="IPR001680">
    <property type="entry name" value="WD40_rpt"/>
</dbReference>
<evidence type="ECO:0000256" key="4">
    <source>
        <dbReference type="PROSITE-ProRule" id="PRU00221"/>
    </source>
</evidence>
<sequence length="430" mass="46883">MFLTASGDQTIKLVDAERGSVVCVYLGHSMSVRSLALLPRDNHIFASASRDGSIRLWDLRSEPHCQNSDGFSDLALDSHRSRLYASCLDHTIYEYDLNSPSTRPMFLYTGHLTSSFYIKMSVSPDDAYLVCGSADSRAYIYTVGERSQHPLVLSGHSGEVSVPSWCPGDPTRLVTLSDSAQLFVWRMFPARAYTIPEPGDLMGLTERLSRPTMTADTQTTLLVPASPRKPVDTACLSESAALQSLSTGTSPYIARRRRQLNIRDFLLDMPLSTASARPPILGSVISRSDTTCEPLSAKASIVCGSRIVHRYPSLPTSSGHSLPSCDFSSSSSTTIPTSPPSSKTSTFDDAEVVLASPATDFTDENTPTRPRPVNACQPSSVHHRLHPKRLFPESPKGSSGKNPFEPAPTFLRDVTNSKVSLPQPVICKSW</sequence>
<feature type="region of interest" description="Disordered" evidence="5">
    <location>
        <begin position="315"/>
        <end position="410"/>
    </location>
</feature>
<dbReference type="PANTHER" id="PTHR22852">
    <property type="entry name" value="LETHAL 2 DENTICLELESS PROTEIN RETINOIC ACID-REGULATED NUCLEAR MATRIX-ASSOCIATED PROTEIN"/>
    <property type="match status" value="1"/>
</dbReference>
<feature type="repeat" description="WD" evidence="4">
    <location>
        <begin position="25"/>
        <end position="61"/>
    </location>
</feature>
<dbReference type="EMBL" id="UXSR01000276">
    <property type="protein sequence ID" value="VDD75911.1"/>
    <property type="molecule type" value="Genomic_DNA"/>
</dbReference>
<evidence type="ECO:0000313" key="7">
    <source>
        <dbReference type="Proteomes" id="UP000267029"/>
    </source>
</evidence>
<evidence type="ECO:0000256" key="5">
    <source>
        <dbReference type="SAM" id="MobiDB-lite"/>
    </source>
</evidence>
<protein>
    <recommendedName>
        <fullName evidence="8">Anaphase-promoting complex subunit 4 WD40 domain-containing protein</fullName>
    </recommendedName>
</protein>
<dbReference type="InterPro" id="IPR036322">
    <property type="entry name" value="WD40_repeat_dom_sf"/>
</dbReference>
<proteinExistence type="inferred from homology"/>
<keyword evidence="2" id="KW-0833">Ubl conjugation pathway</keyword>
<accession>A0A0R3U5C1</accession>
<evidence type="ECO:0000256" key="2">
    <source>
        <dbReference type="ARBA" id="ARBA00022786"/>
    </source>
</evidence>
<name>A0A0R3U5C1_MESCO</name>
<dbReference type="PANTHER" id="PTHR22852:SF0">
    <property type="entry name" value="DENTICLELESS PROTEIN HOMOLOG"/>
    <property type="match status" value="1"/>
</dbReference>
<dbReference type="GO" id="GO:0043161">
    <property type="term" value="P:proteasome-mediated ubiquitin-dependent protein catabolic process"/>
    <property type="evidence" value="ECO:0007669"/>
    <property type="project" value="TreeGrafter"/>
</dbReference>
<dbReference type="Proteomes" id="UP000267029">
    <property type="component" value="Unassembled WGS sequence"/>
</dbReference>
<dbReference type="SUPFAM" id="SSF50978">
    <property type="entry name" value="WD40 repeat-like"/>
    <property type="match status" value="1"/>
</dbReference>